<dbReference type="Proteomes" id="UP000007347">
    <property type="component" value="Chromosome"/>
</dbReference>
<protein>
    <submittedName>
        <fullName evidence="1">Uncharacterized protein</fullName>
    </submittedName>
</protein>
<dbReference type="EMBL" id="FO203503">
    <property type="protein sequence ID" value="CCK82431.1"/>
    <property type="molecule type" value="Genomic_DNA"/>
</dbReference>
<dbReference type="AlphaFoldDB" id="K0NLI7"/>
<evidence type="ECO:0000313" key="2">
    <source>
        <dbReference type="Proteomes" id="UP000007347"/>
    </source>
</evidence>
<dbReference type="KEGG" id="dto:TOL2_C42750"/>
<dbReference type="HOGENOM" id="CLU_1537639_0_0_7"/>
<organism evidence="1 2">
    <name type="scientific">Desulfobacula toluolica (strain DSM 7467 / Tol2)</name>
    <dbReference type="NCBI Taxonomy" id="651182"/>
    <lineage>
        <taxon>Bacteria</taxon>
        <taxon>Pseudomonadati</taxon>
        <taxon>Thermodesulfobacteriota</taxon>
        <taxon>Desulfobacteria</taxon>
        <taxon>Desulfobacterales</taxon>
        <taxon>Desulfobacteraceae</taxon>
        <taxon>Desulfobacula</taxon>
    </lineage>
</organism>
<dbReference type="RefSeq" id="WP_014959611.1">
    <property type="nucleotide sequence ID" value="NC_018645.1"/>
</dbReference>
<sequence>MNSKDIVRFSEIMMGLAENYPGTNLTHIGLQLRFEALKEYGIDHISRAATKLIKTRRYHSMPTTADIIEAMDGDPGKISMEYRAEIEAGKVLDHLRGYGKNIFPKFKDPITRHLMTTRWRYNSWAAYVTESELKWWQREFVRAYLAHAVGARAGYCLPGVPELKRLAHGIGQFM</sequence>
<dbReference type="OrthoDB" id="5419449at2"/>
<gene>
    <name evidence="1" type="ordered locus">TOL2_C42750</name>
</gene>
<reference evidence="1 2" key="1">
    <citation type="journal article" date="2013" name="Environ. Microbiol.">
        <title>Complete genome, catabolic sub-proteomes and key-metabolites of Desulfobacula toluolica Tol2, a marine, aromatic compound-degrading, sulfate-reducing bacterium.</title>
        <authorList>
            <person name="Wohlbrand L."/>
            <person name="Jacob J.H."/>
            <person name="Kube M."/>
            <person name="Mussmann M."/>
            <person name="Jarling R."/>
            <person name="Beck A."/>
            <person name="Amann R."/>
            <person name="Wilkes H."/>
            <person name="Reinhardt R."/>
            <person name="Rabus R."/>
        </authorList>
    </citation>
    <scope>NUCLEOTIDE SEQUENCE [LARGE SCALE GENOMIC DNA]</scope>
    <source>
        <strain evidence="2">DSM 7467 / Tol2</strain>
    </source>
</reference>
<accession>K0NLI7</accession>
<evidence type="ECO:0000313" key="1">
    <source>
        <dbReference type="EMBL" id="CCK82431.1"/>
    </source>
</evidence>
<name>K0NLI7_DESTT</name>
<dbReference type="STRING" id="651182.TOL2_C42750"/>
<keyword evidence="2" id="KW-1185">Reference proteome</keyword>
<proteinExistence type="predicted"/>